<dbReference type="InterPro" id="IPR043129">
    <property type="entry name" value="ATPase_NBD"/>
</dbReference>
<sequence>MTTVLGIGDPAHGTGAALIRDGEVIHAVNESRLSRVKRESRFPASSVNYILEQIEEVPDDIAVSGIESPYFFRNLRYSSRHAKGLSGLLDAVASDVYRGIKQWRRGTLKEVAEELHASTYLDASLSYVQSKLTYVDHHRAHAASAYYTGPFSDATVLTVDAAGDRFSATVYAGEDGSLTRLETSDDIDSIGKLWAQVPTVFGFKGEKHAGKFMGMASYAETIPDRLSRLFAEWLNVDGLTLRNDFEREYQDCDYEGHVMALKEHLEEYRPSQVARALQDRTETILREYVENAVAETGLAHVVLAGGVFANVKVNQRIYESPEIEGVFVHQNMGDGGIGLGAALAMYADEHPDFTPTYLDDVYLGPKYGDEAIERAIDRVEIPDEYVIKQFDDESAAAETVADLLVDGHVVSLYTGQVEYGPRALGNRSILYQPTDPSAIEWLNQRLDRTEFMPFAPVTLKERADECYLDYDPDRCPAADFMTVSFDCTETMQDRSPGVVHVDGTARPQLIDEATNPLYYEILAAYEERTGIPSLINTSFNMHGEPIVCKPTEAIRSFLSTENEGLLMDQTLLRKGDQ</sequence>
<feature type="domain" description="Carbamoyltransferase" evidence="2">
    <location>
        <begin position="4"/>
        <end position="343"/>
    </location>
</feature>
<evidence type="ECO:0000313" key="5">
    <source>
        <dbReference type="Proteomes" id="UP000608662"/>
    </source>
</evidence>
<dbReference type="Gene3D" id="3.90.870.20">
    <property type="entry name" value="Carbamoyltransferase, C-terminal domain"/>
    <property type="match status" value="1"/>
</dbReference>
<dbReference type="RefSeq" id="WP_170092404.1">
    <property type="nucleotide sequence ID" value="NZ_WOYG01000001.1"/>
</dbReference>
<dbReference type="Pfam" id="PF02543">
    <property type="entry name" value="Carbam_trans_N"/>
    <property type="match status" value="1"/>
</dbReference>
<dbReference type="CDD" id="cd24100">
    <property type="entry name" value="ASKHA_NBD_MJ1051-like_N"/>
    <property type="match status" value="1"/>
</dbReference>
<evidence type="ECO:0008006" key="6">
    <source>
        <dbReference type="Google" id="ProtNLM"/>
    </source>
</evidence>
<dbReference type="EMBL" id="WOYG01000001">
    <property type="protein sequence ID" value="NLV08369.1"/>
    <property type="molecule type" value="Genomic_DNA"/>
</dbReference>
<dbReference type="OrthoDB" id="42122at2157"/>
<dbReference type="GO" id="GO:0003824">
    <property type="term" value="F:catalytic activity"/>
    <property type="evidence" value="ECO:0007669"/>
    <property type="project" value="InterPro"/>
</dbReference>
<name>A0A847U5T6_9EURY</name>
<dbReference type="Gene3D" id="3.30.420.40">
    <property type="match status" value="2"/>
</dbReference>
<dbReference type="Proteomes" id="UP000608662">
    <property type="component" value="Unassembled WGS sequence"/>
</dbReference>
<comment type="similarity">
    <text evidence="1">Belongs to the NodU/CmcH family.</text>
</comment>
<dbReference type="PANTHER" id="PTHR34847:SF1">
    <property type="entry name" value="NODULATION PROTEIN U"/>
    <property type="match status" value="1"/>
</dbReference>
<proteinExistence type="inferred from homology"/>
<reference evidence="4" key="1">
    <citation type="submission" date="2019-12" db="EMBL/GenBank/DDBJ databases">
        <title>Whole-genome sequence of Halomicrobium mukohataei pws1.</title>
        <authorList>
            <person name="Verma D.K."/>
            <person name="Gopal K."/>
            <person name="Prasad E.S."/>
        </authorList>
    </citation>
    <scope>NUCLEOTIDE SEQUENCE</scope>
    <source>
        <strain evidence="4">Pws1</strain>
    </source>
</reference>
<evidence type="ECO:0000256" key="1">
    <source>
        <dbReference type="ARBA" id="ARBA00006129"/>
    </source>
</evidence>
<feature type="domain" description="Carbamoyltransferase C-terminal" evidence="3">
    <location>
        <begin position="401"/>
        <end position="574"/>
    </location>
</feature>
<protein>
    <recommendedName>
        <fullName evidence="6">Carbamoyltransferase</fullName>
    </recommendedName>
</protein>
<dbReference type="InterPro" id="IPR031730">
    <property type="entry name" value="Carbam_trans_C"/>
</dbReference>
<dbReference type="PANTHER" id="PTHR34847">
    <property type="entry name" value="NODULATION PROTEIN U"/>
    <property type="match status" value="1"/>
</dbReference>
<evidence type="ECO:0000259" key="2">
    <source>
        <dbReference type="Pfam" id="PF02543"/>
    </source>
</evidence>
<dbReference type="InterPro" id="IPR051338">
    <property type="entry name" value="NodU/CmcH_Carbamoyltrnsfr"/>
</dbReference>
<dbReference type="Pfam" id="PF16861">
    <property type="entry name" value="Carbam_trans_C"/>
    <property type="match status" value="1"/>
</dbReference>
<dbReference type="InterPro" id="IPR038152">
    <property type="entry name" value="Carbam_trans_C_sf"/>
</dbReference>
<comment type="caution">
    <text evidence="4">The sequence shown here is derived from an EMBL/GenBank/DDBJ whole genome shotgun (WGS) entry which is preliminary data.</text>
</comment>
<evidence type="ECO:0000259" key="3">
    <source>
        <dbReference type="Pfam" id="PF16861"/>
    </source>
</evidence>
<evidence type="ECO:0000313" key="4">
    <source>
        <dbReference type="EMBL" id="NLV08369.1"/>
    </source>
</evidence>
<accession>A0A847U5T6</accession>
<gene>
    <name evidence="4" type="ORF">GOC74_00240</name>
</gene>
<organism evidence="4 5">
    <name type="scientific">Halomicrobium mukohataei</name>
    <dbReference type="NCBI Taxonomy" id="57705"/>
    <lineage>
        <taxon>Archaea</taxon>
        <taxon>Methanobacteriati</taxon>
        <taxon>Methanobacteriota</taxon>
        <taxon>Stenosarchaea group</taxon>
        <taxon>Halobacteria</taxon>
        <taxon>Halobacteriales</taxon>
        <taxon>Haloarculaceae</taxon>
        <taxon>Halomicrobium</taxon>
    </lineage>
</organism>
<dbReference type="AlphaFoldDB" id="A0A847U5T6"/>
<dbReference type="SUPFAM" id="SSF53067">
    <property type="entry name" value="Actin-like ATPase domain"/>
    <property type="match status" value="1"/>
</dbReference>
<dbReference type="InterPro" id="IPR003696">
    <property type="entry name" value="Carbtransf_dom"/>
</dbReference>